<dbReference type="EMBL" id="JANPWB010000016">
    <property type="protein sequence ID" value="KAJ1082428.1"/>
    <property type="molecule type" value="Genomic_DNA"/>
</dbReference>
<dbReference type="AlphaFoldDB" id="A0AAV7KZE1"/>
<feature type="signal peptide" evidence="1">
    <location>
        <begin position="1"/>
        <end position="23"/>
    </location>
</feature>
<accession>A0AAV7KZE1</accession>
<keyword evidence="1" id="KW-0732">Signal</keyword>
<evidence type="ECO:0000313" key="3">
    <source>
        <dbReference type="Proteomes" id="UP001066276"/>
    </source>
</evidence>
<proteinExistence type="predicted"/>
<keyword evidence="3" id="KW-1185">Reference proteome</keyword>
<organism evidence="2 3">
    <name type="scientific">Pleurodeles waltl</name>
    <name type="common">Iberian ribbed newt</name>
    <dbReference type="NCBI Taxonomy" id="8319"/>
    <lineage>
        <taxon>Eukaryota</taxon>
        <taxon>Metazoa</taxon>
        <taxon>Chordata</taxon>
        <taxon>Craniata</taxon>
        <taxon>Vertebrata</taxon>
        <taxon>Euteleostomi</taxon>
        <taxon>Amphibia</taxon>
        <taxon>Batrachia</taxon>
        <taxon>Caudata</taxon>
        <taxon>Salamandroidea</taxon>
        <taxon>Salamandridae</taxon>
        <taxon>Pleurodelinae</taxon>
        <taxon>Pleurodeles</taxon>
    </lineage>
</organism>
<sequence>MTATSSRFCHFVDLAVVLGSALAPRPPPMRAELGRRNTQAAPLLEALEPGATMSPRSGEDNRLTTLNNGAVPVTCGQENTALMQKMLISWFRGCSHHTGEP</sequence>
<comment type="caution">
    <text evidence="2">The sequence shown here is derived from an EMBL/GenBank/DDBJ whole genome shotgun (WGS) entry which is preliminary data.</text>
</comment>
<protein>
    <recommendedName>
        <fullName evidence="4">Secreted protein</fullName>
    </recommendedName>
</protein>
<feature type="chain" id="PRO_5043877105" description="Secreted protein" evidence="1">
    <location>
        <begin position="24"/>
        <end position="101"/>
    </location>
</feature>
<reference evidence="2" key="1">
    <citation type="journal article" date="2022" name="bioRxiv">
        <title>Sequencing and chromosome-scale assembly of the giantPleurodeles waltlgenome.</title>
        <authorList>
            <person name="Brown T."/>
            <person name="Elewa A."/>
            <person name="Iarovenko S."/>
            <person name="Subramanian E."/>
            <person name="Araus A.J."/>
            <person name="Petzold A."/>
            <person name="Susuki M."/>
            <person name="Suzuki K.-i.T."/>
            <person name="Hayashi T."/>
            <person name="Toyoda A."/>
            <person name="Oliveira C."/>
            <person name="Osipova E."/>
            <person name="Leigh N.D."/>
            <person name="Simon A."/>
            <person name="Yun M.H."/>
        </authorList>
    </citation>
    <scope>NUCLEOTIDE SEQUENCE</scope>
    <source>
        <strain evidence="2">20211129_DDA</strain>
        <tissue evidence="2">Liver</tissue>
    </source>
</reference>
<evidence type="ECO:0000256" key="1">
    <source>
        <dbReference type="SAM" id="SignalP"/>
    </source>
</evidence>
<evidence type="ECO:0008006" key="4">
    <source>
        <dbReference type="Google" id="ProtNLM"/>
    </source>
</evidence>
<dbReference type="Proteomes" id="UP001066276">
    <property type="component" value="Chromosome 12"/>
</dbReference>
<name>A0AAV7KZE1_PLEWA</name>
<gene>
    <name evidence="2" type="ORF">NDU88_002596</name>
</gene>
<evidence type="ECO:0000313" key="2">
    <source>
        <dbReference type="EMBL" id="KAJ1082428.1"/>
    </source>
</evidence>